<sequence>MSVPVPVLHVIYRWCAAEAGDWEQWRGYAIADDAAVEADTLSGARERMSELLRRRVEPWPWEAVVEHVERPLGPGLWIREALDEHSDERDHASRVVLEAFGDRRARDQLAALPETSPGGVVVVAGVPGDTLAWCLDQHDERGALVVAAAVSNHRLWWNALVPAVRSAATGLPVASELSDPSLGGAATLDDWIAASECGRLVTLPAAGTASGGRPALLPAAA</sequence>
<organism evidence="1 2">
    <name type="scientific">Saccharopolyspora gregorii</name>
    <dbReference type="NCBI Taxonomy" id="33914"/>
    <lineage>
        <taxon>Bacteria</taxon>
        <taxon>Bacillati</taxon>
        <taxon>Actinomycetota</taxon>
        <taxon>Actinomycetes</taxon>
        <taxon>Pseudonocardiales</taxon>
        <taxon>Pseudonocardiaceae</taxon>
        <taxon>Saccharopolyspora</taxon>
    </lineage>
</organism>
<dbReference type="RefSeq" id="WP_344930181.1">
    <property type="nucleotide sequence ID" value="NZ_BAAAYK010000038.1"/>
</dbReference>
<reference evidence="2" key="1">
    <citation type="journal article" date="2019" name="Int. J. Syst. Evol. Microbiol.">
        <title>The Global Catalogue of Microorganisms (GCM) 10K type strain sequencing project: providing services to taxonomists for standard genome sequencing and annotation.</title>
        <authorList>
            <consortium name="The Broad Institute Genomics Platform"/>
            <consortium name="The Broad Institute Genome Sequencing Center for Infectious Disease"/>
            <person name="Wu L."/>
            <person name="Ma J."/>
        </authorList>
    </citation>
    <scope>NUCLEOTIDE SEQUENCE [LARGE SCALE GENOMIC DNA]</scope>
    <source>
        <strain evidence="2">JCM 9687</strain>
    </source>
</reference>
<keyword evidence="2" id="KW-1185">Reference proteome</keyword>
<proteinExistence type="predicted"/>
<gene>
    <name evidence="1" type="ORF">GCM10020366_53320</name>
</gene>
<evidence type="ECO:0000313" key="1">
    <source>
        <dbReference type="EMBL" id="GAA3363027.1"/>
    </source>
</evidence>
<protein>
    <submittedName>
        <fullName evidence="1">Uncharacterized protein</fullName>
    </submittedName>
</protein>
<name>A0ABP6RY42_9PSEU</name>
<dbReference type="EMBL" id="BAAAYK010000038">
    <property type="protein sequence ID" value="GAA3363027.1"/>
    <property type="molecule type" value="Genomic_DNA"/>
</dbReference>
<accession>A0ABP6RY42</accession>
<dbReference type="Proteomes" id="UP001500483">
    <property type="component" value="Unassembled WGS sequence"/>
</dbReference>
<comment type="caution">
    <text evidence="1">The sequence shown here is derived from an EMBL/GenBank/DDBJ whole genome shotgun (WGS) entry which is preliminary data.</text>
</comment>
<evidence type="ECO:0000313" key="2">
    <source>
        <dbReference type="Proteomes" id="UP001500483"/>
    </source>
</evidence>